<comment type="caution">
    <text evidence="1">The sequence shown here is derived from an EMBL/GenBank/DDBJ whole genome shotgun (WGS) entry which is preliminary data.</text>
</comment>
<keyword evidence="2" id="KW-1185">Reference proteome</keyword>
<reference evidence="1" key="1">
    <citation type="submission" date="2009-08" db="EMBL/GenBank/DDBJ databases">
        <authorList>
            <person name="Weinstock G."/>
            <person name="Sodergren E."/>
            <person name="Clifton S."/>
            <person name="Fulton L."/>
            <person name="Fulton B."/>
            <person name="Courtney L."/>
            <person name="Fronick C."/>
            <person name="Harrison M."/>
            <person name="Strong C."/>
            <person name="Farmer C."/>
            <person name="Delahaunty K."/>
            <person name="Markovic C."/>
            <person name="Hall O."/>
            <person name="Minx P."/>
            <person name="Tomlinson C."/>
            <person name="Mitreva M."/>
            <person name="Nelson J."/>
            <person name="Hou S."/>
            <person name="Wollam A."/>
            <person name="Pepin K.H."/>
            <person name="Johnson M."/>
            <person name="Bhonagiri V."/>
            <person name="Nash W.E."/>
            <person name="Warren W."/>
            <person name="Chinwalla A."/>
            <person name="Mardis E.R."/>
            <person name="Wilson R.K."/>
        </authorList>
    </citation>
    <scope>NUCLEOTIDE SEQUENCE [LARGE SCALE GENOMIC DNA]</scope>
    <source>
        <strain evidence="1">A2-165</strain>
    </source>
</reference>
<evidence type="ECO:0000313" key="1">
    <source>
        <dbReference type="EMBL" id="EEU97776.1"/>
    </source>
</evidence>
<gene>
    <name evidence="1" type="ORF">FAEPRAA2165_00690</name>
</gene>
<accession>C7H343</accession>
<proteinExistence type="predicted"/>
<sequence length="45" mass="5218">MSRFFIKILLCQSYILPVSLWKAPGQKGKAPHQPNGWYNALRFVL</sequence>
<dbReference type="HOGENOM" id="CLU_3200049_0_0_9"/>
<organism evidence="1 2">
    <name type="scientific">Faecalibacterium duncaniae (strain DSM 17677 / JCM 31915 / A2-165)</name>
    <name type="common">Faecalibacterium prausnitzii</name>
    <dbReference type="NCBI Taxonomy" id="411483"/>
    <lineage>
        <taxon>Bacteria</taxon>
        <taxon>Bacillati</taxon>
        <taxon>Bacillota</taxon>
        <taxon>Clostridia</taxon>
        <taxon>Eubacteriales</taxon>
        <taxon>Oscillospiraceae</taxon>
        <taxon>Faecalibacterium</taxon>
    </lineage>
</organism>
<evidence type="ECO:0000313" key="2">
    <source>
        <dbReference type="Proteomes" id="UP000004619"/>
    </source>
</evidence>
<dbReference type="Proteomes" id="UP000004619">
    <property type="component" value="Unassembled WGS sequence"/>
</dbReference>
<dbReference type="EMBL" id="ACOP02000009">
    <property type="protein sequence ID" value="EEU97776.1"/>
    <property type="molecule type" value="Genomic_DNA"/>
</dbReference>
<name>C7H343_FAED2</name>
<dbReference type="AlphaFoldDB" id="C7H343"/>
<protein>
    <submittedName>
        <fullName evidence="1">Uncharacterized protein</fullName>
    </submittedName>
</protein>